<accession>A0A0V0GUI6</accession>
<name>A0A0V0GUI6_SOLCH</name>
<dbReference type="AlphaFoldDB" id="A0A0V0GUI6"/>
<reference evidence="1" key="1">
    <citation type="submission" date="2015-12" db="EMBL/GenBank/DDBJ databases">
        <title>Gene expression during late stages of embryo sac development: a critical building block for successful pollen-pistil interactions.</title>
        <authorList>
            <person name="Liu Y."/>
            <person name="Joly V."/>
            <person name="Sabar M."/>
            <person name="Matton D.P."/>
        </authorList>
    </citation>
    <scope>NUCLEOTIDE SEQUENCE</scope>
</reference>
<dbReference type="EMBL" id="GEDG01032342">
    <property type="protein sequence ID" value="JAP10859.1"/>
    <property type="molecule type" value="Transcribed_RNA"/>
</dbReference>
<organism evidence="1">
    <name type="scientific">Solanum chacoense</name>
    <name type="common">Chaco potato</name>
    <dbReference type="NCBI Taxonomy" id="4108"/>
    <lineage>
        <taxon>Eukaryota</taxon>
        <taxon>Viridiplantae</taxon>
        <taxon>Streptophyta</taxon>
        <taxon>Embryophyta</taxon>
        <taxon>Tracheophyta</taxon>
        <taxon>Spermatophyta</taxon>
        <taxon>Magnoliopsida</taxon>
        <taxon>eudicotyledons</taxon>
        <taxon>Gunneridae</taxon>
        <taxon>Pentapetalae</taxon>
        <taxon>asterids</taxon>
        <taxon>lamiids</taxon>
        <taxon>Solanales</taxon>
        <taxon>Solanaceae</taxon>
        <taxon>Solanoideae</taxon>
        <taxon>Solaneae</taxon>
        <taxon>Solanum</taxon>
    </lineage>
</organism>
<protein>
    <submittedName>
        <fullName evidence="1">Putative ovule protein</fullName>
    </submittedName>
</protein>
<sequence>MKSLLELVIVPSISSKGMNSIHQILTQHTPQTKWTPIRNERQEERNISAEYEILKVSDQLHENSYSSKKSLLLSLSCVPVLFTYH</sequence>
<evidence type="ECO:0000313" key="1">
    <source>
        <dbReference type="EMBL" id="JAP10859.1"/>
    </source>
</evidence>
<proteinExistence type="predicted"/>